<reference evidence="3 4" key="1">
    <citation type="submission" date="2018-09" db="EMBL/GenBank/DDBJ databases">
        <title>Murine metabolic-syndrome-specific gut microbial biobank.</title>
        <authorList>
            <person name="Liu C."/>
        </authorList>
    </citation>
    <scope>NUCLEOTIDE SEQUENCE [LARGE SCALE GENOMIC DNA]</scope>
    <source>
        <strain evidence="3 4">0.1xD8-82</strain>
    </source>
</reference>
<dbReference type="InterPro" id="IPR029062">
    <property type="entry name" value="Class_I_gatase-like"/>
</dbReference>
<organism evidence="3 4">
    <name type="scientific">Parablautia intestinalis</name>
    <dbReference type="NCBI Taxonomy" id="2320100"/>
    <lineage>
        <taxon>Bacteria</taxon>
        <taxon>Bacillati</taxon>
        <taxon>Bacillota</taxon>
        <taxon>Clostridia</taxon>
        <taxon>Lachnospirales</taxon>
        <taxon>Lachnospiraceae</taxon>
        <taxon>Parablautia</taxon>
    </lineage>
</organism>
<dbReference type="OrthoDB" id="9804328at2"/>
<dbReference type="NCBIfam" id="TIGR00566">
    <property type="entry name" value="trpG_papA"/>
    <property type="match status" value="1"/>
</dbReference>
<dbReference type="PROSITE" id="PS51273">
    <property type="entry name" value="GATASE_TYPE_1"/>
    <property type="match status" value="1"/>
</dbReference>
<dbReference type="FunFam" id="3.40.50.880:FF:000003">
    <property type="entry name" value="Anthranilate synthase component II"/>
    <property type="match status" value="1"/>
</dbReference>
<evidence type="ECO:0000313" key="4">
    <source>
        <dbReference type="Proteomes" id="UP000280696"/>
    </source>
</evidence>
<dbReference type="PANTHER" id="PTHR43418:SF4">
    <property type="entry name" value="MULTIFUNCTIONAL TRYPTOPHAN BIOSYNTHESIS PROTEIN"/>
    <property type="match status" value="1"/>
</dbReference>
<dbReference type="GO" id="GO:0005829">
    <property type="term" value="C:cytosol"/>
    <property type="evidence" value="ECO:0007669"/>
    <property type="project" value="TreeGrafter"/>
</dbReference>
<dbReference type="SUPFAM" id="SSF52317">
    <property type="entry name" value="Class I glutamine amidotransferase-like"/>
    <property type="match status" value="1"/>
</dbReference>
<evidence type="ECO:0000256" key="1">
    <source>
        <dbReference type="ARBA" id="ARBA00022962"/>
    </source>
</evidence>
<evidence type="ECO:0000313" key="3">
    <source>
        <dbReference type="EMBL" id="RKI91968.1"/>
    </source>
</evidence>
<dbReference type="Proteomes" id="UP000280696">
    <property type="component" value="Unassembled WGS sequence"/>
</dbReference>
<protein>
    <submittedName>
        <fullName evidence="3">Aminodeoxychorismate/anthranilate synthase component II</fullName>
    </submittedName>
</protein>
<evidence type="ECO:0000259" key="2">
    <source>
        <dbReference type="Pfam" id="PF00117"/>
    </source>
</evidence>
<gene>
    <name evidence="3" type="ORF">D7V94_07745</name>
</gene>
<dbReference type="Pfam" id="PF00117">
    <property type="entry name" value="GATase"/>
    <property type="match status" value="1"/>
</dbReference>
<feature type="domain" description="Glutamine amidotransferase" evidence="2">
    <location>
        <begin position="3"/>
        <end position="185"/>
    </location>
</feature>
<dbReference type="Gene3D" id="3.40.50.880">
    <property type="match status" value="1"/>
</dbReference>
<dbReference type="PRINTS" id="PR00099">
    <property type="entry name" value="CPSGATASE"/>
</dbReference>
<name>A0A3A9AKV7_9FIRM</name>
<dbReference type="PRINTS" id="PR00096">
    <property type="entry name" value="GATASE"/>
</dbReference>
<dbReference type="InterPro" id="IPR006221">
    <property type="entry name" value="TrpG/PapA_dom"/>
</dbReference>
<dbReference type="PRINTS" id="PR00097">
    <property type="entry name" value="ANTSNTHASEII"/>
</dbReference>
<keyword evidence="1" id="KW-0315">Glutamine amidotransferase</keyword>
<dbReference type="GO" id="GO:0000162">
    <property type="term" value="P:L-tryptophan biosynthetic process"/>
    <property type="evidence" value="ECO:0007669"/>
    <property type="project" value="TreeGrafter"/>
</dbReference>
<sequence>MILLIDNYDSFSYNLYQLIGALNPDIEVIRNDAVSIAEIEKLKPEAIILSPGPGRPEDAGVCIDVVRKLGGTIPVLGICLGHQAVCMAYGGTISYAKRLMHGKQSHTRLESACPLFQGLPESIQVARYHSLALLEETLPACLTITARADDGEIMAVQHNSYPVYGLQFHPESILTPEGKSILKNYLNIAKVNKKHGGKND</sequence>
<keyword evidence="4" id="KW-1185">Reference proteome</keyword>
<dbReference type="GO" id="GO:0004049">
    <property type="term" value="F:anthranilate synthase activity"/>
    <property type="evidence" value="ECO:0007669"/>
    <property type="project" value="TreeGrafter"/>
</dbReference>
<dbReference type="InterPro" id="IPR017926">
    <property type="entry name" value="GATASE"/>
</dbReference>
<dbReference type="CDD" id="cd01743">
    <property type="entry name" value="GATase1_Anthranilate_Synthase"/>
    <property type="match status" value="1"/>
</dbReference>
<proteinExistence type="predicted"/>
<dbReference type="RefSeq" id="WP_120468487.1">
    <property type="nucleotide sequence ID" value="NZ_RAYQ01000006.1"/>
</dbReference>
<comment type="caution">
    <text evidence="3">The sequence shown here is derived from an EMBL/GenBank/DDBJ whole genome shotgun (WGS) entry which is preliminary data.</text>
</comment>
<accession>A0A3A9AKV7</accession>
<dbReference type="AlphaFoldDB" id="A0A3A9AKV7"/>
<dbReference type="EMBL" id="RAYQ01000006">
    <property type="protein sequence ID" value="RKI91968.1"/>
    <property type="molecule type" value="Genomic_DNA"/>
</dbReference>
<dbReference type="PANTHER" id="PTHR43418">
    <property type="entry name" value="MULTIFUNCTIONAL TRYPTOPHAN BIOSYNTHESIS PROTEIN-RELATED"/>
    <property type="match status" value="1"/>
</dbReference>
<dbReference type="InterPro" id="IPR050472">
    <property type="entry name" value="Anth_synth/Amidotransfase"/>
</dbReference>